<name>A0A1I1JAN8_9GAMM</name>
<sequence>MLDRGYQKADYLMPNNSLVKQVFSGDWEDLNIDVNFYYSIREYLTKYPEYNHVENWIK</sequence>
<keyword evidence="2" id="KW-1185">Reference proteome</keyword>
<dbReference type="Proteomes" id="UP000198862">
    <property type="component" value="Unassembled WGS sequence"/>
</dbReference>
<dbReference type="AlphaFoldDB" id="A0A1I1JAN8"/>
<proteinExistence type="predicted"/>
<dbReference type="RefSeq" id="WP_177207983.1">
    <property type="nucleotide sequence ID" value="NZ_FOLO01000009.1"/>
</dbReference>
<gene>
    <name evidence="1" type="ORF">SAMN02745724_01639</name>
</gene>
<dbReference type="EMBL" id="FOLO01000009">
    <property type="protein sequence ID" value="SFC43003.1"/>
    <property type="molecule type" value="Genomic_DNA"/>
</dbReference>
<protein>
    <submittedName>
        <fullName evidence="1">Uncharacterized protein</fullName>
    </submittedName>
</protein>
<reference evidence="1 2" key="1">
    <citation type="submission" date="2016-10" db="EMBL/GenBank/DDBJ databases">
        <authorList>
            <person name="de Groot N.N."/>
        </authorList>
    </citation>
    <scope>NUCLEOTIDE SEQUENCE [LARGE SCALE GENOMIC DNA]</scope>
    <source>
        <strain evidence="1 2">DSM 6059</strain>
    </source>
</reference>
<evidence type="ECO:0000313" key="2">
    <source>
        <dbReference type="Proteomes" id="UP000198862"/>
    </source>
</evidence>
<accession>A0A1I1JAN8</accession>
<organism evidence="1 2">
    <name type="scientific">Pseudoalteromonas denitrificans DSM 6059</name>
    <dbReference type="NCBI Taxonomy" id="1123010"/>
    <lineage>
        <taxon>Bacteria</taxon>
        <taxon>Pseudomonadati</taxon>
        <taxon>Pseudomonadota</taxon>
        <taxon>Gammaproteobacteria</taxon>
        <taxon>Alteromonadales</taxon>
        <taxon>Pseudoalteromonadaceae</taxon>
        <taxon>Pseudoalteromonas</taxon>
    </lineage>
</organism>
<evidence type="ECO:0000313" key="1">
    <source>
        <dbReference type="EMBL" id="SFC43003.1"/>
    </source>
</evidence>